<evidence type="ECO:0000313" key="3">
    <source>
        <dbReference type="Proteomes" id="UP000217895"/>
    </source>
</evidence>
<accession>A0A1Z4JCK6</accession>
<keyword evidence="1" id="KW-0472">Membrane</keyword>
<keyword evidence="1" id="KW-1133">Transmembrane helix</keyword>
<name>A0A1Z4JCK6_LEPBY</name>
<feature type="transmembrane region" description="Helical" evidence="1">
    <location>
        <begin position="6"/>
        <end position="25"/>
    </location>
</feature>
<evidence type="ECO:0000256" key="1">
    <source>
        <dbReference type="SAM" id="Phobius"/>
    </source>
</evidence>
<evidence type="ECO:0000313" key="2">
    <source>
        <dbReference type="EMBL" id="BAY54524.1"/>
    </source>
</evidence>
<reference evidence="2 3" key="1">
    <citation type="submission" date="2017-06" db="EMBL/GenBank/DDBJ databases">
        <title>Genome sequencing of cyanobaciteial culture collection at National Institute for Environmental Studies (NIES).</title>
        <authorList>
            <person name="Hirose Y."/>
            <person name="Shimura Y."/>
            <person name="Fujisawa T."/>
            <person name="Nakamura Y."/>
            <person name="Kawachi M."/>
        </authorList>
    </citation>
    <scope>NUCLEOTIDE SEQUENCE [LARGE SCALE GENOMIC DNA]</scope>
    <source>
        <strain evidence="2 3">NIES-2135</strain>
    </source>
</reference>
<gene>
    <name evidence="2" type="ORF">NIES2135_13410</name>
</gene>
<organism evidence="2 3">
    <name type="scientific">Leptolyngbya boryana NIES-2135</name>
    <dbReference type="NCBI Taxonomy" id="1973484"/>
    <lineage>
        <taxon>Bacteria</taxon>
        <taxon>Bacillati</taxon>
        <taxon>Cyanobacteriota</taxon>
        <taxon>Cyanophyceae</taxon>
        <taxon>Leptolyngbyales</taxon>
        <taxon>Leptolyngbyaceae</taxon>
        <taxon>Leptolyngbya group</taxon>
        <taxon>Leptolyngbya</taxon>
    </lineage>
</organism>
<dbReference type="AlphaFoldDB" id="A0A1Z4JCK6"/>
<sequence>MNDEIVSFLIGAGVLILYLIFSAWTEMGTKNPWKKDQSDK</sequence>
<keyword evidence="3" id="KW-1185">Reference proteome</keyword>
<dbReference type="Proteomes" id="UP000217895">
    <property type="component" value="Chromosome"/>
</dbReference>
<keyword evidence="1" id="KW-0812">Transmembrane</keyword>
<dbReference type="EMBL" id="AP018203">
    <property type="protein sequence ID" value="BAY54524.1"/>
    <property type="molecule type" value="Genomic_DNA"/>
</dbReference>
<proteinExistence type="predicted"/>
<protein>
    <submittedName>
        <fullName evidence="2">Uncharacterized protein</fullName>
    </submittedName>
</protein>